<organism evidence="1">
    <name type="scientific">Salmonella enterica</name>
    <name type="common">Salmonella choleraesuis</name>
    <dbReference type="NCBI Taxonomy" id="28901"/>
    <lineage>
        <taxon>Bacteria</taxon>
        <taxon>Pseudomonadati</taxon>
        <taxon>Pseudomonadota</taxon>
        <taxon>Gammaproteobacteria</taxon>
        <taxon>Enterobacterales</taxon>
        <taxon>Enterobacteriaceae</taxon>
        <taxon>Salmonella</taxon>
    </lineage>
</organism>
<sequence length="275" mass="31428">MINLDMDVVVGHGQDDFEELEMTSGIKVFSGASDITQITASTILDDSVPKKSTSIHGLRNIFKHTFDGSFGQKFCVRIEDPEKITRFNEIGKTVFFDVMSYYISKGMGEVHNLTNQASIDLVNELEPLERTLLNRIQDPIENMHRTVDKQGYNVLLRRRTPQRKIIVAKMDSATLYNINIEHESPQPVQENVIITRFNMLTGTGRLLLDRQSDSIAFRHALNWEHVLQSQKNKFSRNLDVNNRGGRDAFIPITISAIELRNHIGELKTYIIQEVL</sequence>
<reference evidence="1" key="2">
    <citation type="submission" date="2018-12" db="EMBL/GenBank/DDBJ databases">
        <authorList>
            <consortium name="NCBI Pathogen Detection Project"/>
        </authorList>
    </citation>
    <scope>NUCLEOTIDE SEQUENCE</scope>
    <source>
        <strain evidence="1">CFSAN057139</strain>
    </source>
</reference>
<dbReference type="EMBL" id="DAAMUI010000018">
    <property type="protein sequence ID" value="HAC8207184.1"/>
    <property type="molecule type" value="Genomic_DNA"/>
</dbReference>
<reference evidence="1" key="1">
    <citation type="journal article" date="2018" name="Genome Biol.">
        <title>SKESA: strategic k-mer extension for scrupulous assemblies.</title>
        <authorList>
            <person name="Souvorov A."/>
            <person name="Agarwala R."/>
            <person name="Lipman D.J."/>
        </authorList>
    </citation>
    <scope>NUCLEOTIDE SEQUENCE</scope>
    <source>
        <strain evidence="1">CFSAN057139</strain>
    </source>
</reference>
<name>A0A704QZ07_SALER</name>
<protein>
    <submittedName>
        <fullName evidence="1">Uncharacterized protein</fullName>
    </submittedName>
</protein>
<comment type="caution">
    <text evidence="1">The sequence shown here is derived from an EMBL/GenBank/DDBJ whole genome shotgun (WGS) entry which is preliminary data.</text>
</comment>
<proteinExistence type="predicted"/>
<dbReference type="AlphaFoldDB" id="A0A704QZ07"/>
<accession>A0A704QZ07</accession>
<gene>
    <name evidence="1" type="ORF">G0G76_19410</name>
</gene>
<evidence type="ECO:0000313" key="1">
    <source>
        <dbReference type="EMBL" id="HAC8207184.1"/>
    </source>
</evidence>